<evidence type="ECO:0000313" key="11">
    <source>
        <dbReference type="Proteomes" id="UP000249061"/>
    </source>
</evidence>
<feature type="binding site" evidence="7">
    <location>
        <position position="341"/>
    </location>
    <ligand>
        <name>4-imidazolone-5-propanoate</name>
        <dbReference type="ChEBI" id="CHEBI:77893"/>
    </ligand>
</feature>
<dbReference type="GO" id="GO:0005737">
    <property type="term" value="C:cytoplasm"/>
    <property type="evidence" value="ECO:0007669"/>
    <property type="project" value="UniProtKB-SubCell"/>
</dbReference>
<sequence>MAAHGGREGEVPGPARAHLLAGLWRAAPRGAPVQRAGPHRQGEGAHRHRSRSPRLWLGGVAQPGNRSDEGRHRCGRRLADPQRDDQRGERRVVGLVPPRRWRGHRLLTARRSGDRRRRERSRGAPHRAHAAVRPRHGRHSSCRRGLRRGDHRGEGTRREDPRRDGVSFDLLIRNTSEVVTCTGEGTAEAMLAPIKRGCVGIREGRIAWLGTEPTEGATLELDARGGFVGPGFVDCHTHVVFAGDRSDEFELRCQGRTYLEIAATGGGIAKTVTATRAANEDQLFKLALPRLERLLKHGVTTAEVKSGYGLDVESELRMLRVVRRLGEQQPISLVGTLLALHAIPPEFKTDRAGWVRLVIDELIPRVASEGLARFNDVFVEQTAFTHDEARAVLEAGLRHGLKPRLHVDQMTANGGAQLAASLGAVTADHLEQISAEGIAALARSGTVAVFAPTSTLFARARPFAPGRALRDAGVRVALCTNCNPGSSHSENVFLAIGLACVENGMTPAEAYLGFTRFGADAIADSSLGRLQVGAPADVTIFSADSYRALPYHFAMNSVAHVVKDGQLVF</sequence>
<keyword evidence="2 7" id="KW-0479">Metal-binding</keyword>
<comment type="function">
    <text evidence="7">Catalyzes the hydrolytic cleavage of the carbon-nitrogen bond in imidazolone-5-propanoate to yield N-formimidoyl-L-glutamate. It is the third step in the universal histidine degradation pathway.</text>
</comment>
<proteinExistence type="inferred from homology"/>
<evidence type="ECO:0000256" key="6">
    <source>
        <dbReference type="ARBA" id="ARBA00023004"/>
    </source>
</evidence>
<evidence type="ECO:0000256" key="7">
    <source>
        <dbReference type="HAMAP-Rule" id="MF_00372"/>
    </source>
</evidence>
<keyword evidence="7" id="KW-0963">Cytoplasm</keyword>
<dbReference type="Gene3D" id="3.20.20.140">
    <property type="entry name" value="Metal-dependent hydrolases"/>
    <property type="match status" value="1"/>
</dbReference>
<dbReference type="GO" id="GO:0019556">
    <property type="term" value="P:L-histidine catabolic process to glutamate and formamide"/>
    <property type="evidence" value="ECO:0007669"/>
    <property type="project" value="UniProtKB-UniRule"/>
</dbReference>
<keyword evidence="6 7" id="KW-0408">Iron</keyword>
<keyword evidence="5 7" id="KW-0862">Zinc</keyword>
<feature type="domain" description="Amidohydrolase-related" evidence="9">
    <location>
        <begin position="228"/>
        <end position="568"/>
    </location>
</feature>
<feature type="binding site" evidence="7">
    <location>
        <position position="481"/>
    </location>
    <ligand>
        <name>Zn(2+)</name>
        <dbReference type="ChEBI" id="CHEBI:29105"/>
    </ligand>
</feature>
<feature type="binding site" evidence="7">
    <location>
        <position position="238"/>
    </location>
    <ligand>
        <name>Fe(3+)</name>
        <dbReference type="ChEBI" id="CHEBI:29034"/>
    </ligand>
</feature>
<keyword evidence="3 7" id="KW-0378">Hydrolase</keyword>
<dbReference type="CDD" id="cd01296">
    <property type="entry name" value="Imidazolone-5PH"/>
    <property type="match status" value="1"/>
</dbReference>
<dbReference type="GO" id="GO:0050480">
    <property type="term" value="F:imidazolonepropionase activity"/>
    <property type="evidence" value="ECO:0007669"/>
    <property type="project" value="UniProtKB-UniRule"/>
</dbReference>
<feature type="binding site" evidence="7">
    <location>
        <position position="238"/>
    </location>
    <ligand>
        <name>Zn(2+)</name>
        <dbReference type="ChEBI" id="CHEBI:29105"/>
    </ligand>
</feature>
<dbReference type="EMBL" id="QFQP01000019">
    <property type="protein sequence ID" value="PZR09917.1"/>
    <property type="molecule type" value="Genomic_DNA"/>
</dbReference>
<dbReference type="GO" id="GO:0008270">
    <property type="term" value="F:zinc ion binding"/>
    <property type="evidence" value="ECO:0007669"/>
    <property type="project" value="UniProtKB-UniRule"/>
</dbReference>
<evidence type="ECO:0000256" key="5">
    <source>
        <dbReference type="ARBA" id="ARBA00022833"/>
    </source>
</evidence>
<feature type="binding site" evidence="7">
    <location>
        <position position="308"/>
    </location>
    <ligand>
        <name>4-imidazolone-5-propanoate</name>
        <dbReference type="ChEBI" id="CHEBI:77893"/>
    </ligand>
</feature>
<evidence type="ECO:0000256" key="8">
    <source>
        <dbReference type="SAM" id="MobiDB-lite"/>
    </source>
</evidence>
<dbReference type="InterPro" id="IPR011059">
    <property type="entry name" value="Metal-dep_hydrolase_composite"/>
</dbReference>
<feature type="binding site" evidence="7">
    <location>
        <position position="481"/>
    </location>
    <ligand>
        <name>Fe(3+)</name>
        <dbReference type="ChEBI" id="CHEBI:29034"/>
    </ligand>
</feature>
<comment type="caution">
    <text evidence="10">The sequence shown here is derived from an EMBL/GenBank/DDBJ whole genome shotgun (WGS) entry which is preliminary data.</text>
</comment>
<dbReference type="PANTHER" id="PTHR42752:SF1">
    <property type="entry name" value="IMIDAZOLONEPROPIONASE-RELATED"/>
    <property type="match status" value="1"/>
</dbReference>
<dbReference type="FunFam" id="3.20.20.140:FF:000007">
    <property type="entry name" value="Imidazolonepropionase"/>
    <property type="match status" value="1"/>
</dbReference>
<dbReference type="UniPathway" id="UPA00379">
    <property type="reaction ID" value="UER00551"/>
</dbReference>
<protein>
    <recommendedName>
        <fullName evidence="1 7">Imidazolonepropionase</fullName>
        <ecNumber evidence="1 7">3.5.2.7</ecNumber>
    </recommendedName>
    <alternativeName>
        <fullName evidence="7">Imidazolone-5-propionate hydrolase</fullName>
    </alternativeName>
</protein>
<feature type="binding site" evidence="7">
    <location>
        <position position="236"/>
    </location>
    <ligand>
        <name>Fe(3+)</name>
        <dbReference type="ChEBI" id="CHEBI:29034"/>
    </ligand>
</feature>
<evidence type="ECO:0000256" key="4">
    <source>
        <dbReference type="ARBA" id="ARBA00022808"/>
    </source>
</evidence>
<feature type="region of interest" description="Disordered" evidence="8">
    <location>
        <begin position="22"/>
        <end position="162"/>
    </location>
</feature>
<dbReference type="EC" id="3.5.2.7" evidence="1 7"/>
<feature type="binding site" evidence="7">
    <location>
        <position position="483"/>
    </location>
    <ligand>
        <name>N-formimidoyl-L-glutamate</name>
        <dbReference type="ChEBI" id="CHEBI:58928"/>
    </ligand>
</feature>
<dbReference type="SUPFAM" id="SSF51338">
    <property type="entry name" value="Composite domain of metallo-dependent hydrolases"/>
    <property type="match status" value="1"/>
</dbReference>
<feature type="compositionally biased region" description="Basic and acidic residues" evidence="8">
    <location>
        <begin position="147"/>
        <end position="162"/>
    </location>
</feature>
<dbReference type="InterPro" id="IPR032466">
    <property type="entry name" value="Metal_Hydrolase"/>
</dbReference>
<dbReference type="InterPro" id="IPR005920">
    <property type="entry name" value="HutI"/>
</dbReference>
<reference evidence="10 11" key="1">
    <citation type="submission" date="2017-08" db="EMBL/GenBank/DDBJ databases">
        <title>Infants hospitalized years apart are colonized by the same room-sourced microbial strains.</title>
        <authorList>
            <person name="Brooks B."/>
            <person name="Olm M.R."/>
            <person name="Firek B.A."/>
            <person name="Baker R."/>
            <person name="Thomas B.C."/>
            <person name="Morowitz M.J."/>
            <person name="Banfield J.F."/>
        </authorList>
    </citation>
    <scope>NUCLEOTIDE SEQUENCE [LARGE SCALE GENOMIC DNA]</scope>
    <source>
        <strain evidence="10">S2_003_000_R2_14</strain>
    </source>
</reference>
<feature type="binding site" evidence="7">
    <location>
        <position position="485"/>
    </location>
    <ligand>
        <name>N-formimidoyl-L-glutamate</name>
        <dbReference type="ChEBI" id="CHEBI:58928"/>
    </ligand>
</feature>
<gene>
    <name evidence="7" type="primary">hutI</name>
    <name evidence="10" type="ORF">DI536_20905</name>
</gene>
<feature type="compositionally biased region" description="Basic residues" evidence="8">
    <location>
        <begin position="99"/>
        <end position="146"/>
    </location>
</feature>
<feature type="binding site" evidence="7">
    <location>
        <position position="409"/>
    </location>
    <ligand>
        <name>4-imidazolone-5-propanoate</name>
        <dbReference type="ChEBI" id="CHEBI:77893"/>
    </ligand>
</feature>
<keyword evidence="4 7" id="KW-0369">Histidine metabolism</keyword>
<dbReference type="NCBIfam" id="TIGR01224">
    <property type="entry name" value="hutI"/>
    <property type="match status" value="1"/>
</dbReference>
<feature type="binding site" evidence="7">
    <location>
        <position position="406"/>
    </location>
    <ligand>
        <name>Fe(3+)</name>
        <dbReference type="ChEBI" id="CHEBI:29034"/>
    </ligand>
</feature>
<evidence type="ECO:0000256" key="2">
    <source>
        <dbReference type="ARBA" id="ARBA00022723"/>
    </source>
</evidence>
<comment type="subcellular location">
    <subcellularLocation>
        <location evidence="7">Cytoplasm</location>
    </subcellularLocation>
</comment>
<organism evidence="10 11">
    <name type="scientific">Archangium gephyra</name>
    <dbReference type="NCBI Taxonomy" id="48"/>
    <lineage>
        <taxon>Bacteria</taxon>
        <taxon>Pseudomonadati</taxon>
        <taxon>Myxococcota</taxon>
        <taxon>Myxococcia</taxon>
        <taxon>Myxococcales</taxon>
        <taxon>Cystobacterineae</taxon>
        <taxon>Archangiaceae</taxon>
        <taxon>Archangium</taxon>
    </lineage>
</organism>
<dbReference type="GO" id="GO:0019557">
    <property type="term" value="P:L-histidine catabolic process to glutamate and formate"/>
    <property type="evidence" value="ECO:0007669"/>
    <property type="project" value="UniProtKB-UniPathway"/>
</dbReference>
<evidence type="ECO:0000256" key="3">
    <source>
        <dbReference type="ARBA" id="ARBA00022801"/>
    </source>
</evidence>
<dbReference type="SUPFAM" id="SSF51556">
    <property type="entry name" value="Metallo-dependent hydrolases"/>
    <property type="match status" value="1"/>
</dbReference>
<feature type="binding site" evidence="7">
    <location>
        <position position="308"/>
    </location>
    <ligand>
        <name>N-formimidoyl-L-glutamate</name>
        <dbReference type="ChEBI" id="CHEBI:58928"/>
    </ligand>
</feature>
<evidence type="ECO:0000259" key="9">
    <source>
        <dbReference type="Pfam" id="PF01979"/>
    </source>
</evidence>
<dbReference type="PANTHER" id="PTHR42752">
    <property type="entry name" value="IMIDAZOLONEPROPIONASE"/>
    <property type="match status" value="1"/>
</dbReference>
<evidence type="ECO:0000256" key="1">
    <source>
        <dbReference type="ARBA" id="ARBA00012864"/>
    </source>
</evidence>
<dbReference type="HAMAP" id="MF_00372">
    <property type="entry name" value="HutI"/>
    <property type="match status" value="1"/>
</dbReference>
<feature type="binding site" evidence="7">
    <location>
        <position position="245"/>
    </location>
    <ligand>
        <name>4-imidazolone-5-propanoate</name>
        <dbReference type="ChEBI" id="CHEBI:77893"/>
    </ligand>
</feature>
<name>A0A2W5T7M6_9BACT</name>
<dbReference type="AlphaFoldDB" id="A0A2W5T7M6"/>
<dbReference type="InterPro" id="IPR006680">
    <property type="entry name" value="Amidohydro-rel"/>
</dbReference>
<comment type="catalytic activity">
    <reaction evidence="7">
        <text>4-imidazolone-5-propanoate + H2O = N-formimidoyl-L-glutamate</text>
        <dbReference type="Rhea" id="RHEA:23660"/>
        <dbReference type="ChEBI" id="CHEBI:15377"/>
        <dbReference type="ChEBI" id="CHEBI:58928"/>
        <dbReference type="ChEBI" id="CHEBI:77893"/>
        <dbReference type="EC" id="3.5.2.7"/>
    </reaction>
</comment>
<dbReference type="GO" id="GO:0005506">
    <property type="term" value="F:iron ion binding"/>
    <property type="evidence" value="ECO:0007669"/>
    <property type="project" value="UniProtKB-UniRule"/>
</dbReference>
<accession>A0A2W5T7M6</accession>
<comment type="similarity">
    <text evidence="7">Belongs to the metallo-dependent hydrolases superfamily. HutI family.</text>
</comment>
<dbReference type="Proteomes" id="UP000249061">
    <property type="component" value="Unassembled WGS sequence"/>
</dbReference>
<dbReference type="Pfam" id="PF01979">
    <property type="entry name" value="Amidohydro_1"/>
    <property type="match status" value="1"/>
</dbReference>
<comment type="pathway">
    <text evidence="7">Amino-acid degradation; L-histidine degradation into L-glutamate; N-formimidoyl-L-glutamate from L-histidine: step 3/3.</text>
</comment>
<evidence type="ECO:0000313" key="10">
    <source>
        <dbReference type="EMBL" id="PZR09917.1"/>
    </source>
</evidence>
<feature type="binding site" evidence="7">
    <location>
        <position position="406"/>
    </location>
    <ligand>
        <name>Zn(2+)</name>
        <dbReference type="ChEBI" id="CHEBI:29105"/>
    </ligand>
</feature>
<dbReference type="Gene3D" id="2.30.40.10">
    <property type="entry name" value="Urease, subunit C, domain 1"/>
    <property type="match status" value="1"/>
</dbReference>
<feature type="binding site" evidence="7">
    <location>
        <position position="236"/>
    </location>
    <ligand>
        <name>Zn(2+)</name>
        <dbReference type="ChEBI" id="CHEBI:29105"/>
    </ligand>
</feature>
<comment type="cofactor">
    <cofactor evidence="7">
        <name>Zn(2+)</name>
        <dbReference type="ChEBI" id="CHEBI:29105"/>
    </cofactor>
    <cofactor evidence="7">
        <name>Fe(3+)</name>
        <dbReference type="ChEBI" id="CHEBI:29034"/>
    </cofactor>
    <text evidence="7">Binds 1 zinc or iron ion per subunit.</text>
</comment>
<feature type="binding site" evidence="7">
    <location>
        <position position="486"/>
    </location>
    <ligand>
        <name>4-imidazolone-5-propanoate</name>
        <dbReference type="ChEBI" id="CHEBI:77893"/>
    </ligand>
</feature>
<feature type="compositionally biased region" description="Basic and acidic residues" evidence="8">
    <location>
        <begin position="66"/>
        <end position="92"/>
    </location>
</feature>